<organism evidence="4 5">
    <name type="scientific">Nonomuraea typhae</name>
    <dbReference type="NCBI Taxonomy" id="2603600"/>
    <lineage>
        <taxon>Bacteria</taxon>
        <taxon>Bacillati</taxon>
        <taxon>Actinomycetota</taxon>
        <taxon>Actinomycetes</taxon>
        <taxon>Streptosporangiales</taxon>
        <taxon>Streptosporangiaceae</taxon>
        <taxon>Nonomuraea</taxon>
    </lineage>
</organism>
<dbReference type="PANTHER" id="PTHR21240">
    <property type="entry name" value="2-AMINO-3-CARBOXYLMUCONATE-6-SEMIALDEHYDE DECARBOXYLASE"/>
    <property type="match status" value="1"/>
</dbReference>
<gene>
    <name evidence="4" type="ORF">ACIBG2_24285</name>
</gene>
<feature type="compositionally biased region" description="Pro residues" evidence="2">
    <location>
        <begin position="14"/>
        <end position="23"/>
    </location>
</feature>
<keyword evidence="5" id="KW-1185">Reference proteome</keyword>
<evidence type="ECO:0000313" key="4">
    <source>
        <dbReference type="EMBL" id="MFI6500518.1"/>
    </source>
</evidence>
<proteinExistence type="predicted"/>
<evidence type="ECO:0000256" key="1">
    <source>
        <dbReference type="ARBA" id="ARBA00023239"/>
    </source>
</evidence>
<comment type="caution">
    <text evidence="4">The sequence shown here is derived from an EMBL/GenBank/DDBJ whole genome shotgun (WGS) entry which is preliminary data.</text>
</comment>
<evidence type="ECO:0000313" key="5">
    <source>
        <dbReference type="Proteomes" id="UP001612741"/>
    </source>
</evidence>
<dbReference type="Pfam" id="PF04909">
    <property type="entry name" value="Amidohydro_2"/>
    <property type="match status" value="1"/>
</dbReference>
<evidence type="ECO:0000256" key="2">
    <source>
        <dbReference type="SAM" id="MobiDB-lite"/>
    </source>
</evidence>
<dbReference type="RefSeq" id="WP_397084463.1">
    <property type="nucleotide sequence ID" value="NZ_JBITGY010000006.1"/>
</dbReference>
<keyword evidence="1" id="KW-0456">Lyase</keyword>
<evidence type="ECO:0000259" key="3">
    <source>
        <dbReference type="Pfam" id="PF04909"/>
    </source>
</evidence>
<dbReference type="InterPro" id="IPR032466">
    <property type="entry name" value="Metal_Hydrolase"/>
</dbReference>
<feature type="region of interest" description="Disordered" evidence="2">
    <location>
        <begin position="1"/>
        <end position="27"/>
    </location>
</feature>
<reference evidence="4 5" key="1">
    <citation type="submission" date="2024-10" db="EMBL/GenBank/DDBJ databases">
        <title>The Natural Products Discovery Center: Release of the First 8490 Sequenced Strains for Exploring Actinobacteria Biosynthetic Diversity.</title>
        <authorList>
            <person name="Kalkreuter E."/>
            <person name="Kautsar S.A."/>
            <person name="Yang D."/>
            <person name="Bader C.D."/>
            <person name="Teijaro C.N."/>
            <person name="Fluegel L."/>
            <person name="Davis C.M."/>
            <person name="Simpson J.R."/>
            <person name="Lauterbach L."/>
            <person name="Steele A.D."/>
            <person name="Gui C."/>
            <person name="Meng S."/>
            <person name="Li G."/>
            <person name="Viehrig K."/>
            <person name="Ye F."/>
            <person name="Su P."/>
            <person name="Kiefer A.F."/>
            <person name="Nichols A."/>
            <person name="Cepeda A.J."/>
            <person name="Yan W."/>
            <person name="Fan B."/>
            <person name="Jiang Y."/>
            <person name="Adhikari A."/>
            <person name="Zheng C.-J."/>
            <person name="Schuster L."/>
            <person name="Cowan T.M."/>
            <person name="Smanski M.J."/>
            <person name="Chevrette M.G."/>
            <person name="De Carvalho L.P.S."/>
            <person name="Shen B."/>
        </authorList>
    </citation>
    <scope>NUCLEOTIDE SEQUENCE [LARGE SCALE GENOMIC DNA]</scope>
    <source>
        <strain evidence="4 5">NPDC050545</strain>
    </source>
</reference>
<dbReference type="Proteomes" id="UP001612741">
    <property type="component" value="Unassembled WGS sequence"/>
</dbReference>
<name>A0ABW7YXF3_9ACTN</name>
<dbReference type="InterPro" id="IPR032465">
    <property type="entry name" value="ACMSD"/>
</dbReference>
<dbReference type="EMBL" id="JBITGY010000006">
    <property type="protein sequence ID" value="MFI6500518.1"/>
    <property type="molecule type" value="Genomic_DNA"/>
</dbReference>
<accession>A0ABW7YXF3</accession>
<dbReference type="InterPro" id="IPR006680">
    <property type="entry name" value="Amidohydro-rel"/>
</dbReference>
<dbReference type="PANTHER" id="PTHR21240:SF28">
    <property type="entry name" value="ISO-OROTATE DECARBOXYLASE (EUROFUNG)"/>
    <property type="match status" value="1"/>
</dbReference>
<dbReference type="SUPFAM" id="SSF51556">
    <property type="entry name" value="Metallo-dependent hydrolases"/>
    <property type="match status" value="1"/>
</dbReference>
<feature type="domain" description="Amidohydrolase-related" evidence="3">
    <location>
        <begin position="30"/>
        <end position="345"/>
    </location>
</feature>
<sequence>MRDLRLSDYRPVSSLPPLPPPPARAATPAVDAHTHLGRWLTEGRWAAPDVPALIDLMDSAGLAAMVNLDGRWGAELEANLDRYDRRHPGRFATYCHVDWTALTGPAPGERLAASLARSVSAGARGLKVWKDLGLSVRDGDGALVLPDDRRLVPLWEQAAELSVPVAIHVADPVAFFEPVDAHNERLEELLAHPDWSFADPCHPRFPRLMAALEALVAAHPRTTFIGLHAGCNAEDLAWVSRMLDAHPNFHIDIAARISELGRQPRRARALVLRHPGRILFGTDQVIQRRATYEIYFRFLETAHEYFPYSVLEPPPQGRWCISALDLPAEILAGVYSGNARRLLGIG</sequence>
<protein>
    <submittedName>
        <fullName evidence="4">Amidohydrolase family protein</fullName>
    </submittedName>
</protein>
<dbReference type="Gene3D" id="3.20.20.140">
    <property type="entry name" value="Metal-dependent hydrolases"/>
    <property type="match status" value="1"/>
</dbReference>